<feature type="region of interest" description="Disordered" evidence="6">
    <location>
        <begin position="859"/>
        <end position="975"/>
    </location>
</feature>
<feature type="transmembrane region" description="Helical" evidence="7">
    <location>
        <begin position="380"/>
        <end position="401"/>
    </location>
</feature>
<keyword evidence="9" id="KW-1185">Reference proteome</keyword>
<feature type="compositionally biased region" description="Basic and acidic residues" evidence="6">
    <location>
        <begin position="1073"/>
        <end position="1116"/>
    </location>
</feature>
<feature type="compositionally biased region" description="Low complexity" evidence="6">
    <location>
        <begin position="1303"/>
        <end position="1325"/>
    </location>
</feature>
<evidence type="ECO:0000256" key="4">
    <source>
        <dbReference type="ARBA" id="ARBA00022989"/>
    </source>
</evidence>
<name>A0AAN8EGP9_9EURO</name>
<accession>A0AAN8EGP9</accession>
<evidence type="ECO:0000256" key="1">
    <source>
        <dbReference type="ARBA" id="ARBA00004141"/>
    </source>
</evidence>
<sequence>MVEKQSASKPDKKGTESKKSPPKLEKKGTESKKSPPKLQKKGGEEKQSTSKSDEKGTEEKKSGSTPQKGSEEKQSSSKPEKKDVEEKQSSSESEKKKDGEEKQSASNTEEEAGEEKKPTSKAEKKDGEDLTTVLDKSQRADLTLLIADITESMRKLIVDNFDATAGLDQDLLQKEGMTDDEKMMSADPKADLDKNEKQKKLKAEFEKDLDTPKMKNLKKNALKAYDEWREQVIQRVGKVVNSESTAKEQLEKSKSSHSRPNAPTTVGKITETPKKSTNLKFKDLFPPTKTPLTKLPMDQRTLVLHSILLLLLSLEHYNAASRVLLLNLASSLKLSLKTFEQDEYVTAKGLLENAKELSATEETKKKNEDDKDSRQKRVRYAAIAGAAIIGVAGGFAAPLLASGIGSVASGLGLGTTAAAGYLGSVASSSLLVGSLFGAYGGRMTGQMMDQYAREIQDFEFLPVHSNQKTSEDPSDGAKQASEHDHKLRVTICLSGWLTEKEEVLKPWRVLGSGAEVFALKYELEALLNLGNAMDGMVQSAAWGYAQKELIQQTVFADLMAAMWPMGLLKVARVLDNPFSVAKARAEKVGEVLADVLINRAQGERPVTLIGYSLGARAIYVCLQTLAKRRAFNLVENAILIGAPTPSDTSDWRVVRSAVAGRLVNVYSTNDYILGFMYRTSSIQYGVAGLQPVEGLPGVENVDASEDVDGHLRYRFLVGGILKKIGFEDIDMQAVEEEQETLKKMIEKEKKNSLQAQRNRIMRQESYKKDGKVDENAEAEDEASELEKQVKDKTEKSLVSRVIEWWYTPRAPNTKDADKIASNLQKAMQDPSSVGAAAGDTVEDARNAVARVYAALPNIPYMSSSGATGGTPKADPEKVKSDATESYTSRAASYLPHSMPSMPSMPNIPGYSKKKDTSSKPAKATKDAGEAAKNATNTATDTVGTTLKNTANLQDNPATKQLKEAPGVDKIVENDPGVTQTLGKVTGAVGTTVSNTTDKATGITGNVADNAGKGGSKAVDTVDSGAKKATELGKGLVPGTKEDEGKKEGPKQSYTSYAASYLPSVPSWRSSSQKQEKEKPAASERKPSAPKLDRKDSSQTKEKDDSRPKPPKLERKGSSNAGAAKSPPPKLGSRKASDSGAGTKSPLQRVQSGAKGATDNLPNIAENVPGSDSAKKVASVPQEAGKKGVDAAGQAASQGQQAVGSAANTATDAAKKPQELGQKGMNAAGQVASQGQQAVSGGASAATDTAKKAAGAPQAAAQKGVDTAGQAASQGQQAVGSAANTATDTAKKAANAPQQAGQKGVDAAGQAASQGQQAVSSGASAATDGAKKVASVPQEAGKKGADAAGQAVSSGASATQQAGKKGVDTAGQVASQGQQAVSGGASAATGAVTGGLGKGKKLFGFGG</sequence>
<feature type="transmembrane region" description="Helical" evidence="7">
    <location>
        <begin position="421"/>
        <end position="441"/>
    </location>
</feature>
<dbReference type="InterPro" id="IPR007941">
    <property type="entry name" value="DUF726"/>
</dbReference>
<feature type="compositionally biased region" description="Polar residues" evidence="6">
    <location>
        <begin position="1139"/>
        <end position="1150"/>
    </location>
</feature>
<dbReference type="Pfam" id="PF05277">
    <property type="entry name" value="DUF726"/>
    <property type="match status" value="1"/>
</dbReference>
<feature type="compositionally biased region" description="Basic and acidic residues" evidence="6">
    <location>
        <begin position="41"/>
        <end position="62"/>
    </location>
</feature>
<gene>
    <name evidence="8" type="ORF">OHC33_008616</name>
</gene>
<feature type="compositionally biased region" description="Basic and acidic residues" evidence="6">
    <location>
        <begin position="960"/>
        <end position="972"/>
    </location>
</feature>
<dbReference type="PANTHER" id="PTHR17920">
    <property type="entry name" value="TRANSMEMBRANE AND COILED-COIL DOMAIN-CONTAINING PROTEIN 4 TMCO4"/>
    <property type="match status" value="1"/>
</dbReference>
<feature type="compositionally biased region" description="Low complexity" evidence="6">
    <location>
        <begin position="1189"/>
        <end position="1206"/>
    </location>
</feature>
<feature type="region of interest" description="Disordered" evidence="6">
    <location>
        <begin position="1"/>
        <end position="141"/>
    </location>
</feature>
<evidence type="ECO:0000313" key="8">
    <source>
        <dbReference type="EMBL" id="KAK5950397.1"/>
    </source>
</evidence>
<evidence type="ECO:0000256" key="6">
    <source>
        <dbReference type="SAM" id="MobiDB-lite"/>
    </source>
</evidence>
<feature type="compositionally biased region" description="Basic and acidic residues" evidence="6">
    <location>
        <begin position="114"/>
        <end position="128"/>
    </location>
</feature>
<feature type="compositionally biased region" description="Basic and acidic residues" evidence="6">
    <location>
        <begin position="873"/>
        <end position="882"/>
    </location>
</feature>
<reference evidence="8 9" key="1">
    <citation type="submission" date="2022-12" db="EMBL/GenBank/DDBJ databases">
        <title>Genomic features and morphological characterization of a novel Knufia sp. strain isolated from spacecraft assembly facility.</title>
        <authorList>
            <person name="Teixeira M."/>
            <person name="Chander A.M."/>
            <person name="Stajich J.E."/>
            <person name="Venkateswaran K."/>
        </authorList>
    </citation>
    <scope>NUCLEOTIDE SEQUENCE [LARGE SCALE GENOMIC DNA]</scope>
    <source>
        <strain evidence="8 9">FJI-L2-BK-P2</strain>
    </source>
</reference>
<feature type="compositionally biased region" description="Low complexity" evidence="6">
    <location>
        <begin position="1226"/>
        <end position="1295"/>
    </location>
</feature>
<organism evidence="8 9">
    <name type="scientific">Knufia fluminis</name>
    <dbReference type="NCBI Taxonomy" id="191047"/>
    <lineage>
        <taxon>Eukaryota</taxon>
        <taxon>Fungi</taxon>
        <taxon>Dikarya</taxon>
        <taxon>Ascomycota</taxon>
        <taxon>Pezizomycotina</taxon>
        <taxon>Eurotiomycetes</taxon>
        <taxon>Chaetothyriomycetidae</taxon>
        <taxon>Chaetothyriales</taxon>
        <taxon>Trichomeriaceae</taxon>
        <taxon>Knufia</taxon>
    </lineage>
</organism>
<dbReference type="SUPFAM" id="SSF53474">
    <property type="entry name" value="alpha/beta-Hydrolases"/>
    <property type="match status" value="1"/>
</dbReference>
<dbReference type="Proteomes" id="UP001316803">
    <property type="component" value="Unassembled WGS sequence"/>
</dbReference>
<dbReference type="PANTHER" id="PTHR17920:SF22">
    <property type="entry name" value="DUF726 DOMAIN PROTEIN (AFU_ORTHOLOGUE AFUA_2G12860)"/>
    <property type="match status" value="1"/>
</dbReference>
<keyword evidence="5 7" id="KW-0472">Membrane</keyword>
<feature type="compositionally biased region" description="Basic and acidic residues" evidence="6">
    <location>
        <begin position="762"/>
        <end position="774"/>
    </location>
</feature>
<feature type="compositionally biased region" description="Polar residues" evidence="6">
    <location>
        <begin position="946"/>
        <end position="958"/>
    </location>
</feature>
<evidence type="ECO:0000256" key="2">
    <source>
        <dbReference type="ARBA" id="ARBA00009824"/>
    </source>
</evidence>
<feature type="compositionally biased region" description="Low complexity" evidence="6">
    <location>
        <begin position="930"/>
        <end position="945"/>
    </location>
</feature>
<protein>
    <recommendedName>
        <fullName evidence="10">DUF726-domain-containing protein</fullName>
    </recommendedName>
</protein>
<evidence type="ECO:0008006" key="10">
    <source>
        <dbReference type="Google" id="ProtNLM"/>
    </source>
</evidence>
<dbReference type="GO" id="GO:0016020">
    <property type="term" value="C:membrane"/>
    <property type="evidence" value="ECO:0007669"/>
    <property type="project" value="UniProtKB-SubCell"/>
</dbReference>
<feature type="compositionally biased region" description="Basic and acidic residues" evidence="6">
    <location>
        <begin position="9"/>
        <end position="33"/>
    </location>
</feature>
<comment type="similarity">
    <text evidence="2">Belongs to the TMCO4 family.</text>
</comment>
<feature type="region of interest" description="Disordered" evidence="6">
    <location>
        <begin position="762"/>
        <end position="788"/>
    </location>
</feature>
<keyword evidence="3 7" id="KW-0812">Transmembrane</keyword>
<dbReference type="InterPro" id="IPR029058">
    <property type="entry name" value="AB_hydrolase_fold"/>
</dbReference>
<evidence type="ECO:0000256" key="3">
    <source>
        <dbReference type="ARBA" id="ARBA00022692"/>
    </source>
</evidence>
<comment type="caution">
    <text evidence="8">The sequence shown here is derived from an EMBL/GenBank/DDBJ whole genome shotgun (WGS) entry which is preliminary data.</text>
</comment>
<evidence type="ECO:0000313" key="9">
    <source>
        <dbReference type="Proteomes" id="UP001316803"/>
    </source>
</evidence>
<evidence type="ECO:0000256" key="5">
    <source>
        <dbReference type="ARBA" id="ARBA00023136"/>
    </source>
</evidence>
<feature type="region of interest" description="Disordered" evidence="6">
    <location>
        <begin position="243"/>
        <end position="270"/>
    </location>
</feature>
<feature type="compositionally biased region" description="Basic and acidic residues" evidence="6">
    <location>
        <begin position="69"/>
        <end position="103"/>
    </location>
</feature>
<dbReference type="EMBL" id="JAKLMC020000027">
    <property type="protein sequence ID" value="KAK5950397.1"/>
    <property type="molecule type" value="Genomic_DNA"/>
</dbReference>
<proteinExistence type="inferred from homology"/>
<feature type="compositionally biased region" description="Low complexity" evidence="6">
    <location>
        <begin position="1345"/>
        <end position="1390"/>
    </location>
</feature>
<evidence type="ECO:0000256" key="7">
    <source>
        <dbReference type="SAM" id="Phobius"/>
    </source>
</evidence>
<feature type="region of interest" description="Disordered" evidence="6">
    <location>
        <begin position="991"/>
        <end position="1397"/>
    </location>
</feature>
<feature type="compositionally biased region" description="Basic and acidic residues" evidence="6">
    <location>
        <begin position="912"/>
        <end position="929"/>
    </location>
</feature>
<comment type="subcellular location">
    <subcellularLocation>
        <location evidence="1">Membrane</location>
        <topology evidence="1">Multi-pass membrane protein</topology>
    </subcellularLocation>
</comment>
<feature type="compositionally biased region" description="Basic and acidic residues" evidence="6">
    <location>
        <begin position="245"/>
        <end position="254"/>
    </location>
</feature>
<feature type="compositionally biased region" description="Basic and acidic residues" evidence="6">
    <location>
        <begin position="1039"/>
        <end position="1049"/>
    </location>
</feature>
<keyword evidence="4 7" id="KW-1133">Transmembrane helix</keyword>